<evidence type="ECO:0000256" key="8">
    <source>
        <dbReference type="ARBA" id="ARBA00048493"/>
    </source>
</evidence>
<dbReference type="InterPro" id="IPR011004">
    <property type="entry name" value="Trimer_LpxA-like_sf"/>
</dbReference>
<evidence type="ECO:0000256" key="5">
    <source>
        <dbReference type="ARBA" id="ARBA00023268"/>
    </source>
</evidence>
<comment type="catalytic activity">
    <reaction evidence="7">
        <text>alpha-D-glucosamine 1-phosphate + acetyl-CoA = N-acetyl-alpha-D-glucosamine 1-phosphate + CoA + H(+)</text>
        <dbReference type="Rhea" id="RHEA:13725"/>
        <dbReference type="ChEBI" id="CHEBI:15378"/>
        <dbReference type="ChEBI" id="CHEBI:57287"/>
        <dbReference type="ChEBI" id="CHEBI:57288"/>
        <dbReference type="ChEBI" id="CHEBI:57776"/>
        <dbReference type="ChEBI" id="CHEBI:58516"/>
        <dbReference type="EC" id="2.3.1.157"/>
    </reaction>
</comment>
<dbReference type="PANTHER" id="PTHR43584:SF8">
    <property type="entry name" value="N-ACETYLMURAMATE ALPHA-1-PHOSPHATE URIDYLYLTRANSFERASE"/>
    <property type="match status" value="1"/>
</dbReference>
<evidence type="ECO:0000313" key="11">
    <source>
        <dbReference type="Proteomes" id="UP000176791"/>
    </source>
</evidence>
<keyword evidence="6" id="KW-0012">Acyltransferase</keyword>
<dbReference type="InterPro" id="IPR050065">
    <property type="entry name" value="GlmU-like"/>
</dbReference>
<keyword evidence="4" id="KW-0548">Nucleotidyltransferase</keyword>
<dbReference type="STRING" id="1797460.A3E73_03115"/>
<name>A0A1F5DMT6_9BACT</name>
<evidence type="ECO:0000256" key="2">
    <source>
        <dbReference type="ARBA" id="ARBA00005208"/>
    </source>
</evidence>
<organism evidence="10 11">
    <name type="scientific">Candidatus Beckwithbacteria bacterium RIFCSPHIGHO2_12_FULL_47_17</name>
    <dbReference type="NCBI Taxonomy" id="1797460"/>
    <lineage>
        <taxon>Bacteria</taxon>
        <taxon>Candidatus Beckwithiibacteriota</taxon>
    </lineage>
</organism>
<proteinExistence type="predicted"/>
<sequence length="358" mass="38571">MQLLVLAAGEGKRIKPIVTSKPLLPFLGKTLLEWVAEQASILKPVQTVIVVNPKDKETVARLFPRAKVVVQAQPNGMAGAVEATGTVLVGPTVIINGDDWIDAGIIKQFAGQIKATPQQVVLTGLKSKPGQSGGYFDLQGRILQVIEKPQQRPSDWFKIVLDYFPKVEDFAAQLKDDYEAGLNLCLAKYSYQLLKTTGEFVQLKYPWQVLDLTEAFLSTFKGKAFIHKSAKVFPGANIINSYIGPKVVVGHNALVRDSIVESGSVVGYNTEIARSYVGPNNFFHSNYIGDSVIEAGSNFGAGAVLANFRFDHKPIGETGRAKFGAVVGRGAQVGVNASVMPGVMVEAGAMIWPGAVKK</sequence>
<evidence type="ECO:0000259" key="9">
    <source>
        <dbReference type="Pfam" id="PF00483"/>
    </source>
</evidence>
<evidence type="ECO:0000256" key="7">
    <source>
        <dbReference type="ARBA" id="ARBA00048247"/>
    </source>
</evidence>
<dbReference type="InterPro" id="IPR005835">
    <property type="entry name" value="NTP_transferase_dom"/>
</dbReference>
<reference evidence="10 11" key="1">
    <citation type="journal article" date="2016" name="Nat. Commun.">
        <title>Thousands of microbial genomes shed light on interconnected biogeochemical processes in an aquifer system.</title>
        <authorList>
            <person name="Anantharaman K."/>
            <person name="Brown C.T."/>
            <person name="Hug L.A."/>
            <person name="Sharon I."/>
            <person name="Castelle C.J."/>
            <person name="Probst A.J."/>
            <person name="Thomas B.C."/>
            <person name="Singh A."/>
            <person name="Wilkins M.J."/>
            <person name="Karaoz U."/>
            <person name="Brodie E.L."/>
            <person name="Williams K.H."/>
            <person name="Hubbard S.S."/>
            <person name="Banfield J.F."/>
        </authorList>
    </citation>
    <scope>NUCLEOTIDE SEQUENCE [LARGE SCALE GENOMIC DNA]</scope>
</reference>
<evidence type="ECO:0000256" key="6">
    <source>
        <dbReference type="ARBA" id="ARBA00023315"/>
    </source>
</evidence>
<comment type="caution">
    <text evidence="10">The sequence shown here is derived from an EMBL/GenBank/DDBJ whole genome shotgun (WGS) entry which is preliminary data.</text>
</comment>
<dbReference type="Gene3D" id="3.90.550.10">
    <property type="entry name" value="Spore Coat Polysaccharide Biosynthesis Protein SpsA, Chain A"/>
    <property type="match status" value="1"/>
</dbReference>
<dbReference type="EMBL" id="MEZN01000016">
    <property type="protein sequence ID" value="OGD56453.1"/>
    <property type="molecule type" value="Genomic_DNA"/>
</dbReference>
<dbReference type="GO" id="GO:0019134">
    <property type="term" value="F:glucosamine-1-phosphate N-acetyltransferase activity"/>
    <property type="evidence" value="ECO:0007669"/>
    <property type="project" value="UniProtKB-EC"/>
</dbReference>
<keyword evidence="3" id="KW-0808">Transferase</keyword>
<evidence type="ECO:0000313" key="10">
    <source>
        <dbReference type="EMBL" id="OGD56453.1"/>
    </source>
</evidence>
<dbReference type="Proteomes" id="UP000176791">
    <property type="component" value="Unassembled WGS sequence"/>
</dbReference>
<dbReference type="Pfam" id="PF00483">
    <property type="entry name" value="NTP_transferase"/>
    <property type="match status" value="1"/>
</dbReference>
<comment type="pathway">
    <text evidence="2">Nucleotide-sugar biosynthesis; UDP-N-acetyl-alpha-D-glucosamine biosynthesis; UDP-N-acetyl-alpha-D-glucosamine from N-acetyl-alpha-D-glucosamine 1-phosphate: step 1/1.</text>
</comment>
<evidence type="ECO:0000256" key="1">
    <source>
        <dbReference type="ARBA" id="ARBA00005166"/>
    </source>
</evidence>
<comment type="catalytic activity">
    <reaction evidence="8">
        <text>N-acetyl-alpha-D-glucosamine 1-phosphate + UTP + H(+) = UDP-N-acetyl-alpha-D-glucosamine + diphosphate</text>
        <dbReference type="Rhea" id="RHEA:13509"/>
        <dbReference type="ChEBI" id="CHEBI:15378"/>
        <dbReference type="ChEBI" id="CHEBI:33019"/>
        <dbReference type="ChEBI" id="CHEBI:46398"/>
        <dbReference type="ChEBI" id="CHEBI:57705"/>
        <dbReference type="ChEBI" id="CHEBI:57776"/>
        <dbReference type="EC" id="2.7.7.23"/>
    </reaction>
</comment>
<dbReference type="SUPFAM" id="SSF51161">
    <property type="entry name" value="Trimeric LpxA-like enzymes"/>
    <property type="match status" value="1"/>
</dbReference>
<evidence type="ECO:0000256" key="4">
    <source>
        <dbReference type="ARBA" id="ARBA00022695"/>
    </source>
</evidence>
<keyword evidence="5" id="KW-0511">Multifunctional enzyme</keyword>
<accession>A0A1F5DMT6</accession>
<dbReference type="PANTHER" id="PTHR43584">
    <property type="entry name" value="NUCLEOTIDYL TRANSFERASE"/>
    <property type="match status" value="1"/>
</dbReference>
<evidence type="ECO:0000256" key="3">
    <source>
        <dbReference type="ARBA" id="ARBA00022679"/>
    </source>
</evidence>
<dbReference type="SUPFAM" id="SSF53448">
    <property type="entry name" value="Nucleotide-diphospho-sugar transferases"/>
    <property type="match status" value="1"/>
</dbReference>
<comment type="pathway">
    <text evidence="1">Nucleotide-sugar biosynthesis; UDP-N-acetyl-alpha-D-glucosamine biosynthesis; N-acetyl-alpha-D-glucosamine 1-phosphate from alpha-D-glucosamine 6-phosphate (route II): step 2/2.</text>
</comment>
<dbReference type="Gene3D" id="2.160.10.10">
    <property type="entry name" value="Hexapeptide repeat proteins"/>
    <property type="match status" value="1"/>
</dbReference>
<protein>
    <recommendedName>
        <fullName evidence="9">Nucleotidyl transferase domain-containing protein</fullName>
    </recommendedName>
</protein>
<feature type="domain" description="Nucleotidyl transferase" evidence="9">
    <location>
        <begin position="4"/>
        <end position="171"/>
    </location>
</feature>
<dbReference type="InterPro" id="IPR029044">
    <property type="entry name" value="Nucleotide-diphossugar_trans"/>
</dbReference>
<dbReference type="AlphaFoldDB" id="A0A1F5DMT6"/>
<gene>
    <name evidence="10" type="ORF">A3E73_03115</name>
</gene>
<dbReference type="GO" id="GO:0003977">
    <property type="term" value="F:UDP-N-acetylglucosamine diphosphorylase activity"/>
    <property type="evidence" value="ECO:0007669"/>
    <property type="project" value="UniProtKB-EC"/>
</dbReference>